<reference evidence="2 3" key="1">
    <citation type="journal article" date="2016" name="Mol. Biol. Evol.">
        <title>Comparative Genomics of Early-Diverging Mushroom-Forming Fungi Provides Insights into the Origins of Lignocellulose Decay Capabilities.</title>
        <authorList>
            <person name="Nagy L.G."/>
            <person name="Riley R."/>
            <person name="Tritt A."/>
            <person name="Adam C."/>
            <person name="Daum C."/>
            <person name="Floudas D."/>
            <person name="Sun H."/>
            <person name="Yadav J.S."/>
            <person name="Pangilinan J."/>
            <person name="Larsson K.H."/>
            <person name="Matsuura K."/>
            <person name="Barry K."/>
            <person name="Labutti K."/>
            <person name="Kuo R."/>
            <person name="Ohm R.A."/>
            <person name="Bhattacharya S.S."/>
            <person name="Shirouzu T."/>
            <person name="Yoshinaga Y."/>
            <person name="Martin F.M."/>
            <person name="Grigoriev I.V."/>
            <person name="Hibbett D.S."/>
        </authorList>
    </citation>
    <scope>NUCLEOTIDE SEQUENCE [LARGE SCALE GENOMIC DNA]</scope>
    <source>
        <strain evidence="2 3">HHB9708</strain>
    </source>
</reference>
<dbReference type="OrthoDB" id="3261836at2759"/>
<keyword evidence="3" id="KW-1185">Reference proteome</keyword>
<dbReference type="AlphaFoldDB" id="A0A164XK93"/>
<name>A0A164XK93_9AGAM</name>
<evidence type="ECO:0000313" key="2">
    <source>
        <dbReference type="EMBL" id="KZS96063.1"/>
    </source>
</evidence>
<dbReference type="EMBL" id="KV419400">
    <property type="protein sequence ID" value="KZS96063.1"/>
    <property type="molecule type" value="Genomic_DNA"/>
</dbReference>
<evidence type="ECO:0000256" key="1">
    <source>
        <dbReference type="SAM" id="MobiDB-lite"/>
    </source>
</evidence>
<gene>
    <name evidence="2" type="ORF">SISNIDRAFT_336006</name>
</gene>
<evidence type="ECO:0000313" key="3">
    <source>
        <dbReference type="Proteomes" id="UP000076722"/>
    </source>
</evidence>
<feature type="region of interest" description="Disordered" evidence="1">
    <location>
        <begin position="1"/>
        <end position="61"/>
    </location>
</feature>
<dbReference type="Proteomes" id="UP000076722">
    <property type="component" value="Unassembled WGS sequence"/>
</dbReference>
<protein>
    <submittedName>
        <fullName evidence="2">Uncharacterized protein</fullName>
    </submittedName>
</protein>
<feature type="compositionally biased region" description="Polar residues" evidence="1">
    <location>
        <begin position="1"/>
        <end position="12"/>
    </location>
</feature>
<accession>A0A164XK93</accession>
<sequence>MALSHISESSIEPNEGYGSPGQYIQSPGTLRRPPGASHTDSFRYSANTAQGGRSSFYDDGSPSIIATGADSRLARVQEWHDNVPLGVAPTISEQPIMSPTMSVSGIDPLDGTTETSFPLRGPNLDRLDKVHYRLLSTTIGPIPSYRPFQADDNSISFVHLQHIPPPRTAEKLKTYICSREKIHKSRVKLYKTSEVDSMKQELVSPEETIRNQYFTADNAIIMSVELGPDGDRKTAATPLDLHVVAARTVVEGTKKGLDSSCSTLMGCTPGCLSATAACPMACLTGFFRSFRVCWTETWSCGNPALYQPQNGDLLLLCCWWTC</sequence>
<feature type="compositionally biased region" description="Polar residues" evidence="1">
    <location>
        <begin position="38"/>
        <end position="53"/>
    </location>
</feature>
<proteinExistence type="predicted"/>
<organism evidence="2 3">
    <name type="scientific">Sistotremastrum niveocremeum HHB9708</name>
    <dbReference type="NCBI Taxonomy" id="1314777"/>
    <lineage>
        <taxon>Eukaryota</taxon>
        <taxon>Fungi</taxon>
        <taxon>Dikarya</taxon>
        <taxon>Basidiomycota</taxon>
        <taxon>Agaricomycotina</taxon>
        <taxon>Agaricomycetes</taxon>
        <taxon>Sistotremastrales</taxon>
        <taxon>Sistotremastraceae</taxon>
        <taxon>Sertulicium</taxon>
        <taxon>Sertulicium niveocremeum</taxon>
    </lineage>
</organism>